<feature type="compositionally biased region" description="Low complexity" evidence="2">
    <location>
        <begin position="304"/>
        <end position="314"/>
    </location>
</feature>
<dbReference type="EMBL" id="JACBYR010000003">
    <property type="protein sequence ID" value="NYE85996.1"/>
    <property type="molecule type" value="Genomic_DNA"/>
</dbReference>
<keyword evidence="6" id="KW-1185">Reference proteome</keyword>
<dbReference type="AlphaFoldDB" id="A0A7Y9LQK0"/>
<dbReference type="PROSITE" id="PS51176">
    <property type="entry name" value="PDH_ADH"/>
    <property type="match status" value="1"/>
</dbReference>
<evidence type="ECO:0000256" key="1">
    <source>
        <dbReference type="ARBA" id="ARBA00023002"/>
    </source>
</evidence>
<dbReference type="GO" id="GO:0008977">
    <property type="term" value="F:prephenate dehydrogenase (NAD+) activity"/>
    <property type="evidence" value="ECO:0007669"/>
    <property type="project" value="UniProtKB-EC"/>
</dbReference>
<dbReference type="PANTHER" id="PTHR21363:SF0">
    <property type="entry name" value="PREPHENATE DEHYDROGENASE [NADP(+)]"/>
    <property type="match status" value="1"/>
</dbReference>
<name>A0A7Y9LQK0_9BURK</name>
<dbReference type="GO" id="GO:0006571">
    <property type="term" value="P:tyrosine biosynthetic process"/>
    <property type="evidence" value="ECO:0007669"/>
    <property type="project" value="InterPro"/>
</dbReference>
<dbReference type="Pfam" id="PF20463">
    <property type="entry name" value="PDH_C"/>
    <property type="match status" value="1"/>
</dbReference>
<dbReference type="GO" id="GO:0004665">
    <property type="term" value="F:prephenate dehydrogenase (NADP+) activity"/>
    <property type="evidence" value="ECO:0007669"/>
    <property type="project" value="InterPro"/>
</dbReference>
<dbReference type="InterPro" id="IPR008927">
    <property type="entry name" value="6-PGluconate_DH-like_C_sf"/>
</dbReference>
<dbReference type="Gene3D" id="3.40.50.720">
    <property type="entry name" value="NAD(P)-binding Rossmann-like Domain"/>
    <property type="match status" value="1"/>
</dbReference>
<evidence type="ECO:0000313" key="6">
    <source>
        <dbReference type="Proteomes" id="UP000542125"/>
    </source>
</evidence>
<feature type="transmembrane region" description="Helical" evidence="3">
    <location>
        <begin position="12"/>
        <end position="34"/>
    </location>
</feature>
<dbReference type="RefSeq" id="WP_179590598.1">
    <property type="nucleotide sequence ID" value="NZ_JACBYR010000003.1"/>
</dbReference>
<dbReference type="InterPro" id="IPR036291">
    <property type="entry name" value="NAD(P)-bd_dom_sf"/>
</dbReference>
<dbReference type="InterPro" id="IPR046826">
    <property type="entry name" value="PDH_N"/>
</dbReference>
<dbReference type="PANTHER" id="PTHR21363">
    <property type="entry name" value="PREPHENATE DEHYDROGENASE"/>
    <property type="match status" value="1"/>
</dbReference>
<evidence type="ECO:0000256" key="3">
    <source>
        <dbReference type="SAM" id="Phobius"/>
    </source>
</evidence>
<organism evidence="5 6">
    <name type="scientific">Pigmentiphaga litoralis</name>
    <dbReference type="NCBI Taxonomy" id="516702"/>
    <lineage>
        <taxon>Bacteria</taxon>
        <taxon>Pseudomonadati</taxon>
        <taxon>Pseudomonadota</taxon>
        <taxon>Betaproteobacteria</taxon>
        <taxon>Burkholderiales</taxon>
        <taxon>Alcaligenaceae</taxon>
        <taxon>Pigmentiphaga</taxon>
    </lineage>
</organism>
<dbReference type="SUPFAM" id="SSF51735">
    <property type="entry name" value="NAD(P)-binding Rossmann-fold domains"/>
    <property type="match status" value="1"/>
</dbReference>
<dbReference type="InterPro" id="IPR050812">
    <property type="entry name" value="Preph/Arog_dehydrog"/>
</dbReference>
<dbReference type="SUPFAM" id="SSF48179">
    <property type="entry name" value="6-phosphogluconate dehydrogenase C-terminal domain-like"/>
    <property type="match status" value="1"/>
</dbReference>
<keyword evidence="1 5" id="KW-0560">Oxidoreductase</keyword>
<dbReference type="InterPro" id="IPR046825">
    <property type="entry name" value="PDH_C"/>
</dbReference>
<comment type="caution">
    <text evidence="5">The sequence shown here is derived from an EMBL/GenBank/DDBJ whole genome shotgun (WGS) entry which is preliminary data.</text>
</comment>
<dbReference type="Proteomes" id="UP000542125">
    <property type="component" value="Unassembled WGS sequence"/>
</dbReference>
<dbReference type="GO" id="GO:0070403">
    <property type="term" value="F:NAD+ binding"/>
    <property type="evidence" value="ECO:0007669"/>
    <property type="project" value="InterPro"/>
</dbReference>
<gene>
    <name evidence="5" type="ORF">FHW18_005315</name>
</gene>
<reference evidence="5 6" key="1">
    <citation type="submission" date="2020-07" db="EMBL/GenBank/DDBJ databases">
        <title>Genomic Encyclopedia of Type Strains, Phase IV (KMG-V): Genome sequencing to study the core and pangenomes of soil and plant-associated prokaryotes.</title>
        <authorList>
            <person name="Whitman W."/>
        </authorList>
    </citation>
    <scope>NUCLEOTIDE SEQUENCE [LARGE SCALE GENOMIC DNA]</scope>
    <source>
        <strain evidence="5 6">SAS40</strain>
    </source>
</reference>
<proteinExistence type="predicted"/>
<keyword evidence="3" id="KW-1133">Transmembrane helix</keyword>
<feature type="region of interest" description="Disordered" evidence="2">
    <location>
        <begin position="304"/>
        <end position="328"/>
    </location>
</feature>
<dbReference type="EC" id="1.3.1.12" evidence="5"/>
<accession>A0A7Y9LQK0</accession>
<dbReference type="FunFam" id="3.40.50.720:FF:000208">
    <property type="entry name" value="Prephenate dehydrogenase"/>
    <property type="match status" value="1"/>
</dbReference>
<evidence type="ECO:0000259" key="4">
    <source>
        <dbReference type="PROSITE" id="PS51176"/>
    </source>
</evidence>
<sequence length="328" mass="34212">MTLPTPSTAPGAPLVPVLVVVGVGLIGGSFAAALRQVGQVGKVIGVGRQVASLERARDLGLIDDFLPLEHAVAHADLVLLSVPVGATEATLAALLPHLPEHAVVTDVGSTKRDVIAAARAAMGDRINQFVPGHPIAGSEQSGPDAAQAGLYQGRDVILTPLLQNTRADVEFVQLAWELCGADVRLMTPELHDRALASVSHVPHLLAFAYMGQVIGAPDTALRLDLAGSGFRDFTRIAGGSPDMWRDIFLANSDVLLDEVAQVRGMLDMFERAIRHGDTEQLTMLLQAISSVRRNWGEAHAADASAVDAPSAGGVQSAGDAPPASSPEV</sequence>
<keyword evidence="3" id="KW-0472">Membrane</keyword>
<dbReference type="Pfam" id="PF02153">
    <property type="entry name" value="PDH_N"/>
    <property type="match status" value="1"/>
</dbReference>
<feature type="domain" description="Prephenate/arogenate dehydrogenase" evidence="4">
    <location>
        <begin position="15"/>
        <end position="303"/>
    </location>
</feature>
<keyword evidence="3" id="KW-0812">Transmembrane</keyword>
<dbReference type="InterPro" id="IPR003099">
    <property type="entry name" value="Prephen_DH"/>
</dbReference>
<dbReference type="Gene3D" id="1.10.3660.10">
    <property type="entry name" value="6-phosphogluconate dehydrogenase C-terminal like domain"/>
    <property type="match status" value="1"/>
</dbReference>
<evidence type="ECO:0000313" key="5">
    <source>
        <dbReference type="EMBL" id="NYE85996.1"/>
    </source>
</evidence>
<protein>
    <submittedName>
        <fullName evidence="5">Prephenate dehydrogenase</fullName>
        <ecNumber evidence="5">1.3.1.12</ecNumber>
    </submittedName>
</protein>
<evidence type="ECO:0000256" key="2">
    <source>
        <dbReference type="SAM" id="MobiDB-lite"/>
    </source>
</evidence>